<dbReference type="NCBIfam" id="TIGR04474">
    <property type="entry name" value="tcm_partner"/>
    <property type="match status" value="1"/>
</dbReference>
<dbReference type="Proteomes" id="UP001322744">
    <property type="component" value="Chromosome"/>
</dbReference>
<accession>A0ABZ0TZP7</accession>
<evidence type="ECO:0000313" key="3">
    <source>
        <dbReference type="Proteomes" id="UP001322744"/>
    </source>
</evidence>
<evidence type="ECO:0000259" key="1">
    <source>
        <dbReference type="Pfam" id="PF22560"/>
    </source>
</evidence>
<evidence type="ECO:0000313" key="2">
    <source>
        <dbReference type="EMBL" id="WPX08692.1"/>
    </source>
</evidence>
<sequence>MKSQDFYMEQTDSSLVKSLIVSNYFDTWLNIVYGYTNKNFVIYVDLYCGPGEYENSKKSTPALIMDKLNSKEALMKKAKNKLLFWFNDSNPILTKKLTECLQTYGLENIKFDKPSVPCNPMTVFITNYELPSVEIETLIRRLDFPILAFLDPWGYKGISKELIDMIVNKPYSDCIFFFNYNRIRPAIENENVIEHVQKILGSEGLKNVKERLMMATTQYQKEIIILDEIIKYFSNNYRRYVVPFRFLTYTTQKQRTSHYIIFVTKNSTAQKVMKEIMSKLCSDTHELHFSYIPPNPQLSFLGIDQSDESKEKIKKRLLQTYAGKELSFKELYAKEGYYNVYTVDQYFDILKDLEIEGKVVFSLPPTKKGNDRKLSADNLYKMGKVKFV</sequence>
<organism evidence="2 3">
    <name type="scientific">Anaerocellum danielii</name>
    <dbReference type="NCBI Taxonomy" id="1387557"/>
    <lineage>
        <taxon>Bacteria</taxon>
        <taxon>Bacillati</taxon>
        <taxon>Bacillota</taxon>
        <taxon>Bacillota incertae sedis</taxon>
        <taxon>Caldicellulosiruptorales</taxon>
        <taxon>Caldicellulosiruptoraceae</taxon>
        <taxon>Anaerocellum</taxon>
    </lineage>
</organism>
<proteinExistence type="predicted"/>
<dbReference type="Pfam" id="PF22560">
    <property type="entry name" value="GMT-wHTH"/>
    <property type="match status" value="1"/>
</dbReference>
<keyword evidence="3" id="KW-1185">Reference proteome</keyword>
<dbReference type="InterPro" id="IPR031009">
    <property type="entry name" value="Tcm_partner"/>
</dbReference>
<feature type="domain" description="GMT-like wHTH" evidence="1">
    <location>
        <begin position="297"/>
        <end position="363"/>
    </location>
</feature>
<dbReference type="RefSeq" id="WP_045173219.1">
    <property type="nucleotide sequence ID" value="NZ_CP139957.1"/>
</dbReference>
<name>A0ABZ0TZP7_9FIRM</name>
<reference evidence="2 3" key="1">
    <citation type="submission" date="2023-12" db="EMBL/GenBank/DDBJ databases">
        <authorList>
            <person name="Manesh M.J.H."/>
            <person name="Bing R.G."/>
            <person name="Willard D.J."/>
            <person name="Kelly R.M."/>
        </authorList>
    </citation>
    <scope>NUCLEOTIDE SEQUENCE [LARGE SCALE GENOMIC DNA]</scope>
    <source>
        <strain evidence="2 3">DSM 8977</strain>
    </source>
</reference>
<gene>
    <name evidence="2" type="primary">tcmP</name>
    <name evidence="2" type="ORF">SOJ16_002595</name>
</gene>
<protein>
    <submittedName>
        <fullName evidence="2">Three-Cys-motif partner protein TcmP</fullName>
    </submittedName>
</protein>
<dbReference type="EMBL" id="CP139957">
    <property type="protein sequence ID" value="WPX08692.1"/>
    <property type="molecule type" value="Genomic_DNA"/>
</dbReference>
<dbReference type="InterPro" id="IPR054339">
    <property type="entry name" value="GMT_wHTH"/>
</dbReference>